<name>A0A0A9GFG4_ARUDO</name>
<dbReference type="EMBL" id="GBRH01176590">
    <property type="protein sequence ID" value="JAE21306.1"/>
    <property type="molecule type" value="Transcribed_RNA"/>
</dbReference>
<accession>A0A0A9GFG4</accession>
<evidence type="ECO:0000313" key="1">
    <source>
        <dbReference type="EMBL" id="JAE21306.1"/>
    </source>
</evidence>
<proteinExistence type="predicted"/>
<sequence>MVPSVDSLRHRRLRRLLPFLGRRALTLLRFRL</sequence>
<organism evidence="1">
    <name type="scientific">Arundo donax</name>
    <name type="common">Giant reed</name>
    <name type="synonym">Donax arundinaceus</name>
    <dbReference type="NCBI Taxonomy" id="35708"/>
    <lineage>
        <taxon>Eukaryota</taxon>
        <taxon>Viridiplantae</taxon>
        <taxon>Streptophyta</taxon>
        <taxon>Embryophyta</taxon>
        <taxon>Tracheophyta</taxon>
        <taxon>Spermatophyta</taxon>
        <taxon>Magnoliopsida</taxon>
        <taxon>Liliopsida</taxon>
        <taxon>Poales</taxon>
        <taxon>Poaceae</taxon>
        <taxon>PACMAD clade</taxon>
        <taxon>Arundinoideae</taxon>
        <taxon>Arundineae</taxon>
        <taxon>Arundo</taxon>
    </lineage>
</organism>
<reference evidence="1" key="1">
    <citation type="submission" date="2014-09" db="EMBL/GenBank/DDBJ databases">
        <authorList>
            <person name="Magalhaes I.L.F."/>
            <person name="Oliveira U."/>
            <person name="Santos F.R."/>
            <person name="Vidigal T.H.D.A."/>
            <person name="Brescovit A.D."/>
            <person name="Santos A.J."/>
        </authorList>
    </citation>
    <scope>NUCLEOTIDE SEQUENCE</scope>
    <source>
        <tissue evidence="1">Shoot tissue taken approximately 20 cm above the soil surface</tissue>
    </source>
</reference>
<protein>
    <submittedName>
        <fullName evidence="1">Uncharacterized protein</fullName>
    </submittedName>
</protein>
<dbReference type="AlphaFoldDB" id="A0A0A9GFG4"/>
<reference evidence="1" key="2">
    <citation type="journal article" date="2015" name="Data Brief">
        <title>Shoot transcriptome of the giant reed, Arundo donax.</title>
        <authorList>
            <person name="Barrero R.A."/>
            <person name="Guerrero F.D."/>
            <person name="Moolhuijzen P."/>
            <person name="Goolsby J.A."/>
            <person name="Tidwell J."/>
            <person name="Bellgard S.E."/>
            <person name="Bellgard M.I."/>
        </authorList>
    </citation>
    <scope>NUCLEOTIDE SEQUENCE</scope>
    <source>
        <tissue evidence="1">Shoot tissue taken approximately 20 cm above the soil surface</tissue>
    </source>
</reference>